<evidence type="ECO:0000256" key="2">
    <source>
        <dbReference type="ARBA" id="ARBA00022692"/>
    </source>
</evidence>
<evidence type="ECO:0000256" key="1">
    <source>
        <dbReference type="ARBA" id="ARBA00004479"/>
    </source>
</evidence>
<dbReference type="GO" id="GO:0046814">
    <property type="term" value="P:coreceptor-mediated virion attachment to host cell"/>
    <property type="evidence" value="ECO:0007669"/>
    <property type="project" value="TreeGrafter"/>
</dbReference>
<reference evidence="9" key="1">
    <citation type="submission" date="2023-09" db="UniProtKB">
        <authorList>
            <consortium name="Ensembl"/>
        </authorList>
    </citation>
    <scope>IDENTIFICATION</scope>
</reference>
<keyword evidence="3 6" id="KW-1133">Transmembrane helix</keyword>
<name>A0A8B7VCR6_CASCN</name>
<dbReference type="Ensembl" id="ENSCCNT00000001405.1">
    <property type="protein sequence ID" value="ENSCCNP00000001087.1"/>
    <property type="gene ID" value="ENSCCNG00000001192.1"/>
</dbReference>
<dbReference type="Pfam" id="PF13895">
    <property type="entry name" value="Ig_2"/>
    <property type="match status" value="1"/>
</dbReference>
<dbReference type="KEGG" id="ccan:109692409"/>
<dbReference type="Pfam" id="PF07686">
    <property type="entry name" value="V-set"/>
    <property type="match status" value="1"/>
</dbReference>
<dbReference type="GO" id="GO:0005925">
    <property type="term" value="C:focal adhesion"/>
    <property type="evidence" value="ECO:0007669"/>
    <property type="project" value="TreeGrafter"/>
</dbReference>
<accession>A0A8B7VCR6</accession>
<dbReference type="GO" id="GO:0033005">
    <property type="term" value="P:positive regulation of mast cell activation"/>
    <property type="evidence" value="ECO:0007669"/>
    <property type="project" value="TreeGrafter"/>
</dbReference>
<feature type="transmembrane region" description="Helical" evidence="6">
    <location>
        <begin position="341"/>
        <end position="363"/>
    </location>
</feature>
<feature type="domain" description="Ig-like" evidence="8">
    <location>
        <begin position="145"/>
        <end position="237"/>
    </location>
</feature>
<dbReference type="InterPro" id="IPR013106">
    <property type="entry name" value="Ig_V-set"/>
</dbReference>
<dbReference type="Pfam" id="PF08205">
    <property type="entry name" value="C2-set_2"/>
    <property type="match status" value="1"/>
</dbReference>
<dbReference type="Gene3D" id="2.60.40.10">
    <property type="entry name" value="Immunoglobulins"/>
    <property type="match status" value="3"/>
</dbReference>
<dbReference type="InterPro" id="IPR052659">
    <property type="entry name" value="Nectin/PVR"/>
</dbReference>
<proteinExistence type="predicted"/>
<reference evidence="11" key="2">
    <citation type="submission" date="2025-04" db="UniProtKB">
        <authorList>
            <consortium name="RefSeq"/>
        </authorList>
    </citation>
    <scope>IDENTIFICATION</scope>
    <source>
        <tissue evidence="11">Leukocyte</tissue>
    </source>
</reference>
<comment type="subcellular location">
    <subcellularLocation>
        <location evidence="1">Membrane</location>
        <topology evidence="1">Single-pass type I membrane protein</topology>
    </subcellularLocation>
</comment>
<sequence length="404" mass="43995">MAGALLLLLLLLLLALTGGSGTQPMDVKVLSQVIGFVGESVTLPCHLQLVESTLEVTQITWMREEPEDTVAVFHPKQGATYPDPKRTRFAAYRQGMDPQDMDVWDASLILAEVRAEDEANYTCTFATYPMGSRSARTQLRVLARPQSTAKALAVPLSPLPSEPVPVARCVSTGGLPPAEISWLSHENIPTNETKDPGGTYTVTSFFTLVPSSQDDGKNVTCKVQHESLKEPVLLPVTLALHYPPEVSITGYDDNWYLGRRNVALTCHAHSNPKSESYNWSTPTGPLPHSAVAQNNKLFIHTVDESVNTTFICSVTNALGTRQEEMAIQVKKTLSGTDRRTVITIAIVLVIIAVIVGGLGFCCVRQRRHRGQQQSSPSANGAVHYSLVNTGEVNSPQDQPTRSTR</sequence>
<dbReference type="InterPro" id="IPR007110">
    <property type="entry name" value="Ig-like_dom"/>
</dbReference>
<keyword evidence="5" id="KW-1015">Disulfide bond</keyword>
<feature type="signal peptide" evidence="7">
    <location>
        <begin position="1"/>
        <end position="21"/>
    </location>
</feature>
<dbReference type="InterPro" id="IPR036179">
    <property type="entry name" value="Ig-like_dom_sf"/>
</dbReference>
<evidence type="ECO:0000256" key="7">
    <source>
        <dbReference type="SAM" id="SignalP"/>
    </source>
</evidence>
<dbReference type="GO" id="GO:0007156">
    <property type="term" value="P:homophilic cell adhesion via plasma membrane adhesion molecules"/>
    <property type="evidence" value="ECO:0007669"/>
    <property type="project" value="TreeGrafter"/>
</dbReference>
<evidence type="ECO:0000259" key="8">
    <source>
        <dbReference type="PROSITE" id="PS50835"/>
    </source>
</evidence>
<gene>
    <name evidence="9 11" type="primary">LOC109692409</name>
</gene>
<evidence type="ECO:0000256" key="5">
    <source>
        <dbReference type="ARBA" id="ARBA00023157"/>
    </source>
</evidence>
<dbReference type="GO" id="GO:0043296">
    <property type="term" value="C:apical junction complex"/>
    <property type="evidence" value="ECO:0007669"/>
    <property type="project" value="TreeGrafter"/>
</dbReference>
<evidence type="ECO:0000256" key="4">
    <source>
        <dbReference type="ARBA" id="ARBA00023136"/>
    </source>
</evidence>
<keyword evidence="2 6" id="KW-0812">Transmembrane</keyword>
<evidence type="ECO:0000313" key="11">
    <source>
        <dbReference type="RefSeq" id="XP_020028580.1"/>
    </source>
</evidence>
<evidence type="ECO:0000313" key="10">
    <source>
        <dbReference type="Proteomes" id="UP001732720"/>
    </source>
</evidence>
<dbReference type="InterPro" id="IPR003599">
    <property type="entry name" value="Ig_sub"/>
</dbReference>
<feature type="domain" description="Ig-like" evidence="8">
    <location>
        <begin position="244"/>
        <end position="328"/>
    </location>
</feature>
<keyword evidence="7" id="KW-0732">Signal</keyword>
<dbReference type="GO" id="GO:0001675">
    <property type="term" value="P:acrosome assembly"/>
    <property type="evidence" value="ECO:0007669"/>
    <property type="project" value="TreeGrafter"/>
</dbReference>
<dbReference type="RefSeq" id="XP_020028580.1">
    <property type="nucleotide sequence ID" value="XM_020172991.1"/>
</dbReference>
<organism evidence="11">
    <name type="scientific">Castor canadensis</name>
    <name type="common">American beaver</name>
    <dbReference type="NCBI Taxonomy" id="51338"/>
    <lineage>
        <taxon>Eukaryota</taxon>
        <taxon>Metazoa</taxon>
        <taxon>Chordata</taxon>
        <taxon>Craniata</taxon>
        <taxon>Vertebrata</taxon>
        <taxon>Euteleostomi</taxon>
        <taxon>Mammalia</taxon>
        <taxon>Eutheria</taxon>
        <taxon>Euarchontoglires</taxon>
        <taxon>Glires</taxon>
        <taxon>Rodentia</taxon>
        <taxon>Castorimorpha</taxon>
        <taxon>Castoridae</taxon>
        <taxon>Castor</taxon>
    </lineage>
</organism>
<keyword evidence="10" id="KW-1185">Reference proteome</keyword>
<dbReference type="GeneID" id="109692409"/>
<dbReference type="GO" id="GO:0005886">
    <property type="term" value="C:plasma membrane"/>
    <property type="evidence" value="ECO:0007669"/>
    <property type="project" value="TreeGrafter"/>
</dbReference>
<feature type="domain" description="Ig-like" evidence="8">
    <location>
        <begin position="24"/>
        <end position="143"/>
    </location>
</feature>
<evidence type="ECO:0000256" key="3">
    <source>
        <dbReference type="ARBA" id="ARBA00022989"/>
    </source>
</evidence>
<dbReference type="Proteomes" id="UP001732720">
    <property type="component" value="Chromosome 16"/>
</dbReference>
<evidence type="ECO:0000256" key="6">
    <source>
        <dbReference type="SAM" id="Phobius"/>
    </source>
</evidence>
<dbReference type="InterPro" id="IPR013162">
    <property type="entry name" value="CD80_C2-set"/>
</dbReference>
<dbReference type="GO" id="GO:0050839">
    <property type="term" value="F:cell adhesion molecule binding"/>
    <property type="evidence" value="ECO:0007669"/>
    <property type="project" value="TreeGrafter"/>
</dbReference>
<dbReference type="GO" id="GO:0002891">
    <property type="term" value="P:positive regulation of immunoglobulin mediated immune response"/>
    <property type="evidence" value="ECO:0007669"/>
    <property type="project" value="TreeGrafter"/>
</dbReference>
<keyword evidence="4 6" id="KW-0472">Membrane</keyword>
<dbReference type="GO" id="GO:0050862">
    <property type="term" value="P:positive regulation of T cell receptor signaling pathway"/>
    <property type="evidence" value="ECO:0007669"/>
    <property type="project" value="TreeGrafter"/>
</dbReference>
<dbReference type="SMART" id="SM00406">
    <property type="entry name" value="IGv"/>
    <property type="match status" value="1"/>
</dbReference>
<protein>
    <submittedName>
        <fullName evidence="11">Poliovirus receptor-like</fullName>
    </submittedName>
</protein>
<dbReference type="SUPFAM" id="SSF48726">
    <property type="entry name" value="Immunoglobulin"/>
    <property type="match status" value="3"/>
</dbReference>
<dbReference type="InterPro" id="IPR013783">
    <property type="entry name" value="Ig-like_fold"/>
</dbReference>
<dbReference type="SMART" id="SM00409">
    <property type="entry name" value="IG"/>
    <property type="match status" value="2"/>
</dbReference>
<dbReference type="PANTHER" id="PTHR47387:SF2">
    <property type="entry name" value="PVR CELL ADHESION MOLECULE"/>
    <property type="match status" value="1"/>
</dbReference>
<dbReference type="AlphaFoldDB" id="A0A8B7VCR6"/>
<dbReference type="PROSITE" id="PS50835">
    <property type="entry name" value="IG_LIKE"/>
    <property type="match status" value="3"/>
</dbReference>
<dbReference type="PANTHER" id="PTHR47387">
    <property type="entry name" value="NECTIN-2"/>
    <property type="match status" value="1"/>
</dbReference>
<feature type="chain" id="PRO_5044665195" evidence="7">
    <location>
        <begin position="22"/>
        <end position="404"/>
    </location>
</feature>
<dbReference type="GO" id="GO:0002860">
    <property type="term" value="P:positive regulation of natural killer cell mediated cytotoxicity directed against tumor cell target"/>
    <property type="evidence" value="ECO:0007669"/>
    <property type="project" value="TreeGrafter"/>
</dbReference>
<dbReference type="OrthoDB" id="6413693at2759"/>
<evidence type="ECO:0000313" key="9">
    <source>
        <dbReference type="Ensembl" id="ENSCCNP00000001087.1"/>
    </source>
</evidence>